<sequence length="42" mass="4793">RRAAAATPAVASQKAVAISLRIAWRGSEFWYSKVLFPLLFRW</sequence>
<comment type="caution">
    <text evidence="1">The sequence shown here is derived from an EMBL/GenBank/DDBJ whole genome shotgun (WGS) entry which is preliminary data.</text>
</comment>
<dbReference type="Proteomes" id="UP000789860">
    <property type="component" value="Unassembled WGS sequence"/>
</dbReference>
<gene>
    <name evidence="1" type="ORF">SCALOS_LOCUS4028</name>
</gene>
<protein>
    <submittedName>
        <fullName evidence="1">529_t:CDS:1</fullName>
    </submittedName>
</protein>
<keyword evidence="2" id="KW-1185">Reference proteome</keyword>
<proteinExistence type="predicted"/>
<name>A0ACA9LCY3_9GLOM</name>
<evidence type="ECO:0000313" key="1">
    <source>
        <dbReference type="EMBL" id="CAG8520007.1"/>
    </source>
</evidence>
<feature type="non-terminal residue" evidence="1">
    <location>
        <position position="1"/>
    </location>
</feature>
<organism evidence="1 2">
    <name type="scientific">Scutellospora calospora</name>
    <dbReference type="NCBI Taxonomy" id="85575"/>
    <lineage>
        <taxon>Eukaryota</taxon>
        <taxon>Fungi</taxon>
        <taxon>Fungi incertae sedis</taxon>
        <taxon>Mucoromycota</taxon>
        <taxon>Glomeromycotina</taxon>
        <taxon>Glomeromycetes</taxon>
        <taxon>Diversisporales</taxon>
        <taxon>Gigasporaceae</taxon>
        <taxon>Scutellospora</taxon>
    </lineage>
</organism>
<accession>A0ACA9LCY3</accession>
<reference evidence="1" key="1">
    <citation type="submission" date="2021-06" db="EMBL/GenBank/DDBJ databases">
        <authorList>
            <person name="Kallberg Y."/>
            <person name="Tangrot J."/>
            <person name="Rosling A."/>
        </authorList>
    </citation>
    <scope>NUCLEOTIDE SEQUENCE</scope>
    <source>
        <strain evidence="1">AU212A</strain>
    </source>
</reference>
<dbReference type="EMBL" id="CAJVPM010005065">
    <property type="protein sequence ID" value="CAG8520007.1"/>
    <property type="molecule type" value="Genomic_DNA"/>
</dbReference>
<evidence type="ECO:0000313" key="2">
    <source>
        <dbReference type="Proteomes" id="UP000789860"/>
    </source>
</evidence>